<dbReference type="CDD" id="cd02248">
    <property type="entry name" value="Peptidase_C1A"/>
    <property type="match status" value="1"/>
</dbReference>
<evidence type="ECO:0000259" key="5">
    <source>
        <dbReference type="SMART" id="SM00645"/>
    </source>
</evidence>
<keyword evidence="3" id="KW-1015">Disulfide bond</keyword>
<dbReference type="AlphaFoldDB" id="Q23GZ7"/>
<evidence type="ECO:0000256" key="4">
    <source>
        <dbReference type="SAM" id="Phobius"/>
    </source>
</evidence>
<keyword evidence="4" id="KW-0472">Membrane</keyword>
<name>Q23GZ7_TETTS</name>
<evidence type="ECO:0000259" key="6">
    <source>
        <dbReference type="SMART" id="SM00848"/>
    </source>
</evidence>
<dbReference type="MEROPS" id="C01.A54"/>
<dbReference type="GO" id="GO:0006508">
    <property type="term" value="P:proteolysis"/>
    <property type="evidence" value="ECO:0007669"/>
    <property type="project" value="UniProtKB-KW"/>
</dbReference>
<dbReference type="eggNOG" id="KOG1543">
    <property type="taxonomic scope" value="Eukaryota"/>
</dbReference>
<dbReference type="PRINTS" id="PR00705">
    <property type="entry name" value="PAPAIN"/>
</dbReference>
<feature type="domain" description="Peptidase C1A papain C-terminal" evidence="5">
    <location>
        <begin position="211"/>
        <end position="419"/>
    </location>
</feature>
<keyword evidence="7" id="KW-0645">Protease</keyword>
<dbReference type="InterPro" id="IPR039417">
    <property type="entry name" value="Peptidase_C1A_papain-like"/>
</dbReference>
<dbReference type="InterPro" id="IPR025660">
    <property type="entry name" value="Pept_his_AS"/>
</dbReference>
<organism evidence="7 8">
    <name type="scientific">Tetrahymena thermophila (strain SB210)</name>
    <dbReference type="NCBI Taxonomy" id="312017"/>
    <lineage>
        <taxon>Eukaryota</taxon>
        <taxon>Sar</taxon>
        <taxon>Alveolata</taxon>
        <taxon>Ciliophora</taxon>
        <taxon>Intramacronucleata</taxon>
        <taxon>Oligohymenophorea</taxon>
        <taxon>Hymenostomatida</taxon>
        <taxon>Tetrahymenina</taxon>
        <taxon>Tetrahymenidae</taxon>
        <taxon>Tetrahymena</taxon>
    </lineage>
</organism>
<dbReference type="SUPFAM" id="SSF54001">
    <property type="entry name" value="Cysteine proteinases"/>
    <property type="match status" value="1"/>
</dbReference>
<feature type="transmembrane region" description="Helical" evidence="4">
    <location>
        <begin position="89"/>
        <end position="106"/>
    </location>
</feature>
<comment type="similarity">
    <text evidence="1">Belongs to the peptidase C1 family.</text>
</comment>
<dbReference type="Gene3D" id="3.90.70.10">
    <property type="entry name" value="Cysteine proteinases"/>
    <property type="match status" value="1"/>
</dbReference>
<evidence type="ECO:0000313" key="8">
    <source>
        <dbReference type="Proteomes" id="UP000009168"/>
    </source>
</evidence>
<dbReference type="InterPro" id="IPR013128">
    <property type="entry name" value="Peptidase_C1A"/>
</dbReference>
<dbReference type="Pfam" id="PF08246">
    <property type="entry name" value="Inhibitor_I29"/>
    <property type="match status" value="1"/>
</dbReference>
<dbReference type="InParanoid" id="Q23GZ7"/>
<evidence type="ECO:0000256" key="2">
    <source>
        <dbReference type="ARBA" id="ARBA00023145"/>
    </source>
</evidence>
<dbReference type="STRING" id="312017.Q23GZ7"/>
<gene>
    <name evidence="7" type="ORF">TTHERM_00881410</name>
</gene>
<evidence type="ECO:0000313" key="7">
    <source>
        <dbReference type="EMBL" id="EAR95850.2"/>
    </source>
</evidence>
<keyword evidence="8" id="KW-1185">Reference proteome</keyword>
<dbReference type="HOGENOM" id="CLU_012184_1_3_1"/>
<dbReference type="PROSITE" id="PS00139">
    <property type="entry name" value="THIOL_PROTEASE_CYS"/>
    <property type="match status" value="1"/>
</dbReference>
<dbReference type="GO" id="GO:0008234">
    <property type="term" value="F:cysteine-type peptidase activity"/>
    <property type="evidence" value="ECO:0007669"/>
    <property type="project" value="InterPro"/>
</dbReference>
<dbReference type="SMART" id="SM00645">
    <property type="entry name" value="Pept_C1"/>
    <property type="match status" value="1"/>
</dbReference>
<dbReference type="OrthoDB" id="190265at2759"/>
<dbReference type="SMART" id="SM00848">
    <property type="entry name" value="Inhibitor_I29"/>
    <property type="match status" value="1"/>
</dbReference>
<keyword evidence="4" id="KW-1133">Transmembrane helix</keyword>
<evidence type="ECO:0000256" key="1">
    <source>
        <dbReference type="ARBA" id="ARBA00008455"/>
    </source>
</evidence>
<dbReference type="PANTHER" id="PTHR12411">
    <property type="entry name" value="CYSTEINE PROTEASE FAMILY C1-RELATED"/>
    <property type="match status" value="1"/>
</dbReference>
<dbReference type="InterPro" id="IPR000668">
    <property type="entry name" value="Peptidase_C1A_C"/>
</dbReference>
<dbReference type="Proteomes" id="UP000009168">
    <property type="component" value="Unassembled WGS sequence"/>
</dbReference>
<feature type="domain" description="Cathepsin propeptide inhibitor" evidence="6">
    <location>
        <begin position="114"/>
        <end position="171"/>
    </location>
</feature>
<protein>
    <submittedName>
        <fullName evidence="7">Papain family cysteine protease</fullName>
    </submittedName>
</protein>
<dbReference type="InterPro" id="IPR000169">
    <property type="entry name" value="Pept_cys_AS"/>
</dbReference>
<evidence type="ECO:0000256" key="3">
    <source>
        <dbReference type="ARBA" id="ARBA00023157"/>
    </source>
</evidence>
<keyword evidence="2" id="KW-0865">Zymogen</keyword>
<dbReference type="EMBL" id="GG662702">
    <property type="protein sequence ID" value="EAR95850.2"/>
    <property type="molecule type" value="Genomic_DNA"/>
</dbReference>
<dbReference type="Pfam" id="PF00112">
    <property type="entry name" value="Peptidase_C1"/>
    <property type="match status" value="1"/>
</dbReference>
<keyword evidence="7" id="KW-0378">Hydrolase</keyword>
<dbReference type="PROSITE" id="PS00639">
    <property type="entry name" value="THIOL_PROTEASE_HIS"/>
    <property type="match status" value="1"/>
</dbReference>
<dbReference type="InterPro" id="IPR013201">
    <property type="entry name" value="Prot_inhib_I29"/>
</dbReference>
<keyword evidence="4" id="KW-0812">Transmembrane</keyword>
<reference evidence="8" key="1">
    <citation type="journal article" date="2006" name="PLoS Biol.">
        <title>Macronuclear genome sequence of the ciliate Tetrahymena thermophila, a model eukaryote.</title>
        <authorList>
            <person name="Eisen J.A."/>
            <person name="Coyne R.S."/>
            <person name="Wu M."/>
            <person name="Wu D."/>
            <person name="Thiagarajan M."/>
            <person name="Wortman J.R."/>
            <person name="Badger J.H."/>
            <person name="Ren Q."/>
            <person name="Amedeo P."/>
            <person name="Jones K.M."/>
            <person name="Tallon L.J."/>
            <person name="Delcher A.L."/>
            <person name="Salzberg S.L."/>
            <person name="Silva J.C."/>
            <person name="Haas B.J."/>
            <person name="Majoros W.H."/>
            <person name="Farzad M."/>
            <person name="Carlton J.M."/>
            <person name="Smith R.K. Jr."/>
            <person name="Garg J."/>
            <person name="Pearlman R.E."/>
            <person name="Karrer K.M."/>
            <person name="Sun L."/>
            <person name="Manning G."/>
            <person name="Elde N.C."/>
            <person name="Turkewitz A.P."/>
            <person name="Asai D.J."/>
            <person name="Wilkes D.E."/>
            <person name="Wang Y."/>
            <person name="Cai H."/>
            <person name="Collins K."/>
            <person name="Stewart B.A."/>
            <person name="Lee S.R."/>
            <person name="Wilamowska K."/>
            <person name="Weinberg Z."/>
            <person name="Ruzzo W.L."/>
            <person name="Wloga D."/>
            <person name="Gaertig J."/>
            <person name="Frankel J."/>
            <person name="Tsao C.-C."/>
            <person name="Gorovsky M.A."/>
            <person name="Keeling P.J."/>
            <person name="Waller R.F."/>
            <person name="Patron N.J."/>
            <person name="Cherry J.M."/>
            <person name="Stover N.A."/>
            <person name="Krieger C.J."/>
            <person name="del Toro C."/>
            <person name="Ryder H.F."/>
            <person name="Williamson S.C."/>
            <person name="Barbeau R.A."/>
            <person name="Hamilton E.P."/>
            <person name="Orias E."/>
        </authorList>
    </citation>
    <scope>NUCLEOTIDE SEQUENCE [LARGE SCALE GENOMIC DNA]</scope>
    <source>
        <strain evidence="8">SB210</strain>
    </source>
</reference>
<dbReference type="KEGG" id="tet:TTHERM_00881410"/>
<dbReference type="GeneID" id="7839563"/>
<accession>Q23GZ7</accession>
<sequence>MQINFITKIIFSNKQNYNLRQTIINLVKFFLLKKNQFLFIKNSLLQIEIGYALYTQPFLLKTLKNKKIKQKKIKIKKIKLKLQQSMNRLILLSIIMLMPLCLAQDISVEKLLAYNKWSSQHQRVYLNEHEKLFRQMVFFENLQKIQEHNSDSNNTYSVHLNQFSDMTKEEFAEKILMKSDLVDHLMKGISQEATHNDTNKETQLNSKGLSLADSIDWRTKGAVTSVKNQGNCGSCWSFSAAAVMESFNFIKNKALVDFSEQQLVDCVIPANGYNSYGCSGGWPASCLDYASKVGITTLDKYPYVAVQKNCNVTGTNNGFKPISWIQIPNTSNDLKSALNFSPVSVVVDASTWGSYYSGIFNGCDQSHISLNHAVLAVGYDQQGNWIIKNSWSTYWGENGYMRLAPNNTCGILSYNYQVTA</sequence>
<dbReference type="RefSeq" id="XP_001016095.2">
    <property type="nucleotide sequence ID" value="XM_001016095.3"/>
</dbReference>
<dbReference type="InterPro" id="IPR038765">
    <property type="entry name" value="Papain-like_cys_pep_sf"/>
</dbReference>
<proteinExistence type="inferred from homology"/>